<organism evidence="1 2">
    <name type="scientific">Bacteroides oleiciplenus</name>
    <dbReference type="NCBI Taxonomy" id="626931"/>
    <lineage>
        <taxon>Bacteria</taxon>
        <taxon>Pseudomonadati</taxon>
        <taxon>Bacteroidota</taxon>
        <taxon>Bacteroidia</taxon>
        <taxon>Bacteroidales</taxon>
        <taxon>Bacteroidaceae</taxon>
        <taxon>Bacteroides</taxon>
    </lineage>
</organism>
<accession>A0A3E5B7B2</accession>
<dbReference type="Gene3D" id="3.40.50.12580">
    <property type="match status" value="1"/>
</dbReference>
<dbReference type="Proteomes" id="UP000260983">
    <property type="component" value="Unassembled WGS sequence"/>
</dbReference>
<evidence type="ECO:0000313" key="2">
    <source>
        <dbReference type="Proteomes" id="UP000260983"/>
    </source>
</evidence>
<gene>
    <name evidence="1" type="ORF">DXB65_15990</name>
</gene>
<evidence type="ECO:0008006" key="3">
    <source>
        <dbReference type="Google" id="ProtNLM"/>
    </source>
</evidence>
<dbReference type="RefSeq" id="WP_117724856.1">
    <property type="nucleotide sequence ID" value="NZ_QSUL01000011.1"/>
</dbReference>
<evidence type="ECO:0000313" key="1">
    <source>
        <dbReference type="EMBL" id="RGN33235.1"/>
    </source>
</evidence>
<proteinExistence type="predicted"/>
<dbReference type="InterPro" id="IPR043148">
    <property type="entry name" value="TagF_C"/>
</dbReference>
<name>A0A3E5B7B2_9BACE</name>
<dbReference type="EMBL" id="QSUL01000011">
    <property type="protein sequence ID" value="RGN33235.1"/>
    <property type="molecule type" value="Genomic_DNA"/>
</dbReference>
<sequence>MESIDVLDLEYSSRGRDIDIVEPTLSYLELRYGYKIKRKWLYSNYVLDIFRIRPKVLIIANGVGDLEHFCAVKFASLLGIKVVTFISEGDYLSADQSIQNFFWGWNSDRYCYEDLHLEWSQRNIDFIKEHIPYEARANVDIKLSGATGFDKYKLLSFEDKYIFLHKYKLEQYSKVVGIAGWGFDHFYGDYFEKFKEIYYEKEYNSIEIENFRQSLEEVRKGYEFIIKNSPDILFILKCHPMLVNDTYSEFFELNKYPNVLELHTEENIYDIINVSDIWLAFESTTCLEAWLLNKTTLLYNPLMSDFRRSIIHKGSFIVKEKEELLGLIRLFFENGVIDEFVQLESERKRIIKEVIGFEDGCSFIRAAQYIKELLDDAKEKKMRNVLSFVPIFVRKWLKNIVIKNSIFAYIPIIKNKRMKSLAFLSGMYTDAERQHYVDLYKSAIHEKYFL</sequence>
<dbReference type="AlphaFoldDB" id="A0A3E5B7B2"/>
<reference evidence="1 2" key="1">
    <citation type="submission" date="2018-08" db="EMBL/GenBank/DDBJ databases">
        <title>A genome reference for cultivated species of the human gut microbiota.</title>
        <authorList>
            <person name="Zou Y."/>
            <person name="Xue W."/>
            <person name="Luo G."/>
        </authorList>
    </citation>
    <scope>NUCLEOTIDE SEQUENCE [LARGE SCALE GENOMIC DNA]</scope>
    <source>
        <strain evidence="1 2">OM05-15BH</strain>
    </source>
</reference>
<comment type="caution">
    <text evidence="1">The sequence shown here is derived from an EMBL/GenBank/DDBJ whole genome shotgun (WGS) entry which is preliminary data.</text>
</comment>
<protein>
    <recommendedName>
        <fullName evidence="3">CDP-glycerol--glycerophosphate glycerophosphotransferase</fullName>
    </recommendedName>
</protein>
<dbReference type="NCBIfam" id="NF046086">
    <property type="entry name" value="BFO_1060_trans"/>
    <property type="match status" value="1"/>
</dbReference>
<dbReference type="SUPFAM" id="SSF53756">
    <property type="entry name" value="UDP-Glycosyltransferase/glycogen phosphorylase"/>
    <property type="match status" value="1"/>
</dbReference>